<evidence type="ECO:0000256" key="3">
    <source>
        <dbReference type="ARBA" id="ARBA00022448"/>
    </source>
</evidence>
<dbReference type="PANTHER" id="PTHR36838">
    <property type="entry name" value="AUXIN EFFLUX CARRIER FAMILY PROTEIN"/>
    <property type="match status" value="1"/>
</dbReference>
<comment type="similarity">
    <text evidence="2">Belongs to the auxin efflux carrier (TC 2.A.69) family.</text>
</comment>
<proteinExistence type="inferred from homology"/>
<keyword evidence="3" id="KW-0813">Transport</keyword>
<keyword evidence="4" id="KW-1003">Cell membrane</keyword>
<keyword evidence="5 8" id="KW-0812">Transmembrane</keyword>
<evidence type="ECO:0000256" key="4">
    <source>
        <dbReference type="ARBA" id="ARBA00022475"/>
    </source>
</evidence>
<feature type="transmembrane region" description="Helical" evidence="8">
    <location>
        <begin position="34"/>
        <end position="51"/>
    </location>
</feature>
<sequence length="303" mass="32662">MEKFLLISFFVGIGVLFRRLPAFPKETAQALNMFALYVALPAVILLKVPQISFTPDMILPATLPWAMLLLSVAMVWCGSRLFNWERPVTGVLLLVVPIGNTAFMGVPMIKTFFGDQGIPPLIIYDQLGTMPIFAIYGSAVLALYSSGAKIKIIKIVERAVLFPPTLALIAGLAFRTTPYPNFVMNSLEALSEMLIPLVMTAIGFQLKVRLSPQILHPLLYGLTVKLAAAPLIALLGCRLLGLHDLTANVAIFEAGMPPMVTAGALAMAAGLAPELAAATVSLGMLLSFLSLPVLYWVIDSTCF</sequence>
<evidence type="ECO:0000256" key="7">
    <source>
        <dbReference type="ARBA" id="ARBA00023136"/>
    </source>
</evidence>
<gene>
    <name evidence="9" type="ORF">HNQ38_000661</name>
</gene>
<dbReference type="Gene3D" id="1.20.1530.20">
    <property type="match status" value="1"/>
</dbReference>
<dbReference type="EMBL" id="JACHGO010000002">
    <property type="protein sequence ID" value="MBB5142582.1"/>
    <property type="molecule type" value="Genomic_DNA"/>
</dbReference>
<comment type="caution">
    <text evidence="9">The sequence shown here is derived from an EMBL/GenBank/DDBJ whole genome shotgun (WGS) entry which is preliminary data.</text>
</comment>
<evidence type="ECO:0000313" key="10">
    <source>
        <dbReference type="Proteomes" id="UP000539075"/>
    </source>
</evidence>
<keyword evidence="10" id="KW-1185">Reference proteome</keyword>
<feature type="transmembrane region" description="Helical" evidence="8">
    <location>
        <begin position="218"/>
        <end position="241"/>
    </location>
</feature>
<keyword evidence="6 8" id="KW-1133">Transmembrane helix</keyword>
<name>A0A7W8BZ34_9BACT</name>
<organism evidence="9 10">
    <name type="scientific">Desulfovibrio intestinalis</name>
    <dbReference type="NCBI Taxonomy" id="58621"/>
    <lineage>
        <taxon>Bacteria</taxon>
        <taxon>Pseudomonadati</taxon>
        <taxon>Thermodesulfobacteriota</taxon>
        <taxon>Desulfovibrionia</taxon>
        <taxon>Desulfovibrionales</taxon>
        <taxon>Desulfovibrionaceae</taxon>
        <taxon>Desulfovibrio</taxon>
    </lineage>
</organism>
<evidence type="ECO:0000256" key="1">
    <source>
        <dbReference type="ARBA" id="ARBA00004651"/>
    </source>
</evidence>
<feature type="transmembrane region" description="Helical" evidence="8">
    <location>
        <begin position="155"/>
        <end position="174"/>
    </location>
</feature>
<dbReference type="Proteomes" id="UP000539075">
    <property type="component" value="Unassembled WGS sequence"/>
</dbReference>
<dbReference type="GO" id="GO:0055085">
    <property type="term" value="P:transmembrane transport"/>
    <property type="evidence" value="ECO:0007669"/>
    <property type="project" value="InterPro"/>
</dbReference>
<evidence type="ECO:0000256" key="5">
    <source>
        <dbReference type="ARBA" id="ARBA00022692"/>
    </source>
</evidence>
<evidence type="ECO:0000256" key="6">
    <source>
        <dbReference type="ARBA" id="ARBA00022989"/>
    </source>
</evidence>
<feature type="transmembrane region" description="Helical" evidence="8">
    <location>
        <begin position="247"/>
        <end position="268"/>
    </location>
</feature>
<feature type="transmembrane region" description="Helical" evidence="8">
    <location>
        <begin position="57"/>
        <end position="76"/>
    </location>
</feature>
<accession>A0A7W8BZ34</accession>
<feature type="transmembrane region" description="Helical" evidence="8">
    <location>
        <begin position="6"/>
        <end position="22"/>
    </location>
</feature>
<dbReference type="GO" id="GO:0005886">
    <property type="term" value="C:plasma membrane"/>
    <property type="evidence" value="ECO:0007669"/>
    <property type="project" value="UniProtKB-SubCell"/>
</dbReference>
<dbReference type="RefSeq" id="WP_183717979.1">
    <property type="nucleotide sequence ID" value="NZ_JACHGO010000002.1"/>
</dbReference>
<feature type="transmembrane region" description="Helical" evidence="8">
    <location>
        <begin position="275"/>
        <end position="298"/>
    </location>
</feature>
<evidence type="ECO:0008006" key="11">
    <source>
        <dbReference type="Google" id="ProtNLM"/>
    </source>
</evidence>
<comment type="subcellular location">
    <subcellularLocation>
        <location evidence="1">Cell membrane</location>
        <topology evidence="1">Multi-pass membrane protein</topology>
    </subcellularLocation>
</comment>
<evidence type="ECO:0000256" key="2">
    <source>
        <dbReference type="ARBA" id="ARBA00010145"/>
    </source>
</evidence>
<dbReference type="InterPro" id="IPR004776">
    <property type="entry name" value="Mem_transp_PIN-like"/>
</dbReference>
<dbReference type="PANTHER" id="PTHR36838:SF1">
    <property type="entry name" value="SLR1864 PROTEIN"/>
    <property type="match status" value="1"/>
</dbReference>
<evidence type="ECO:0000256" key="8">
    <source>
        <dbReference type="SAM" id="Phobius"/>
    </source>
</evidence>
<keyword evidence="7 8" id="KW-0472">Membrane</keyword>
<dbReference type="Pfam" id="PF03547">
    <property type="entry name" value="Mem_trans"/>
    <property type="match status" value="1"/>
</dbReference>
<protein>
    <recommendedName>
        <fullName evidence="11">AEC family transporter</fullName>
    </recommendedName>
</protein>
<dbReference type="AlphaFoldDB" id="A0A7W8BZ34"/>
<feature type="transmembrane region" description="Helical" evidence="8">
    <location>
        <begin position="88"/>
        <end position="109"/>
    </location>
</feature>
<reference evidence="9 10" key="1">
    <citation type="submission" date="2020-08" db="EMBL/GenBank/DDBJ databases">
        <title>Genomic Encyclopedia of Type Strains, Phase IV (KMG-IV): sequencing the most valuable type-strain genomes for metagenomic binning, comparative biology and taxonomic classification.</title>
        <authorList>
            <person name="Goeker M."/>
        </authorList>
    </citation>
    <scope>NUCLEOTIDE SEQUENCE [LARGE SCALE GENOMIC DNA]</scope>
    <source>
        <strain evidence="9 10">DSM 11275</strain>
    </source>
</reference>
<evidence type="ECO:0000313" key="9">
    <source>
        <dbReference type="EMBL" id="MBB5142582.1"/>
    </source>
</evidence>
<dbReference type="InterPro" id="IPR038770">
    <property type="entry name" value="Na+/solute_symporter_sf"/>
</dbReference>
<feature type="transmembrane region" description="Helical" evidence="8">
    <location>
        <begin position="121"/>
        <end position="143"/>
    </location>
</feature>